<evidence type="ECO:0000313" key="15">
    <source>
        <dbReference type="EMBL" id="SMN19421.1"/>
    </source>
</evidence>
<evidence type="ECO:0000256" key="4">
    <source>
        <dbReference type="ARBA" id="ARBA00011534"/>
    </source>
</evidence>
<accession>A0A1X7R1F6</accession>
<evidence type="ECO:0000256" key="13">
    <source>
        <dbReference type="ARBA" id="ARBA00025393"/>
    </source>
</evidence>
<evidence type="ECO:0000256" key="10">
    <source>
        <dbReference type="ARBA" id="ARBA00023159"/>
    </source>
</evidence>
<dbReference type="GO" id="GO:0000781">
    <property type="term" value="C:chromosome, telomeric region"/>
    <property type="evidence" value="ECO:0007669"/>
    <property type="project" value="UniProtKB-SubCell"/>
</dbReference>
<evidence type="ECO:0000256" key="2">
    <source>
        <dbReference type="ARBA" id="ARBA00004574"/>
    </source>
</evidence>
<keyword evidence="6" id="KW-0158">Chromosome</keyword>
<keyword evidence="7" id="KW-0819">tRNA processing</keyword>
<reference evidence="15 16" key="1">
    <citation type="submission" date="2017-04" db="EMBL/GenBank/DDBJ databases">
        <authorList>
            <person name="Afonso C.L."/>
            <person name="Miller P.J."/>
            <person name="Scott M.A."/>
            <person name="Spackman E."/>
            <person name="Goraichik I."/>
            <person name="Dimitrov K.M."/>
            <person name="Suarez D.L."/>
            <person name="Swayne D.E."/>
        </authorList>
    </citation>
    <scope>NUCLEOTIDE SEQUENCE [LARGE SCALE GENOMIC DNA]</scope>
</reference>
<dbReference type="InterPro" id="IPR014849">
    <property type="entry name" value="EKC/KEOPS_Gon7"/>
</dbReference>
<protein>
    <recommendedName>
        <fullName evidence="5">EKC/KEOPS complex subunit GON7</fullName>
    </recommendedName>
</protein>
<dbReference type="AlphaFoldDB" id="A0A1X7R1F6"/>
<dbReference type="EMBL" id="FXLY01000003">
    <property type="protein sequence ID" value="SMN19421.1"/>
    <property type="molecule type" value="Genomic_DNA"/>
</dbReference>
<feature type="region of interest" description="Disordered" evidence="14">
    <location>
        <begin position="18"/>
        <end position="40"/>
    </location>
</feature>
<dbReference type="GO" id="GO:0005634">
    <property type="term" value="C:nucleus"/>
    <property type="evidence" value="ECO:0007669"/>
    <property type="project" value="UniProtKB-SubCell"/>
</dbReference>
<proteinExistence type="inferred from homology"/>
<feature type="compositionally biased region" description="Basic and acidic residues" evidence="14">
    <location>
        <begin position="18"/>
        <end position="27"/>
    </location>
</feature>
<evidence type="ECO:0000256" key="6">
    <source>
        <dbReference type="ARBA" id="ARBA00022454"/>
    </source>
</evidence>
<evidence type="ECO:0000256" key="7">
    <source>
        <dbReference type="ARBA" id="ARBA00022694"/>
    </source>
</evidence>
<keyword evidence="8" id="KW-0779">Telomere</keyword>
<evidence type="ECO:0000256" key="12">
    <source>
        <dbReference type="ARBA" id="ARBA00023242"/>
    </source>
</evidence>
<dbReference type="STRING" id="1789683.A0A1X7R1F6"/>
<keyword evidence="16" id="KW-1185">Reference proteome</keyword>
<gene>
    <name evidence="15" type="ORF">KASA_0P06347G</name>
</gene>
<organism evidence="15 16">
    <name type="scientific">Maudiozyma saulgeensis</name>
    <dbReference type="NCBI Taxonomy" id="1789683"/>
    <lineage>
        <taxon>Eukaryota</taxon>
        <taxon>Fungi</taxon>
        <taxon>Dikarya</taxon>
        <taxon>Ascomycota</taxon>
        <taxon>Saccharomycotina</taxon>
        <taxon>Saccharomycetes</taxon>
        <taxon>Saccharomycetales</taxon>
        <taxon>Saccharomycetaceae</taxon>
        <taxon>Maudiozyma</taxon>
    </lineage>
</organism>
<name>A0A1X7R1F6_9SACH</name>
<evidence type="ECO:0000256" key="9">
    <source>
        <dbReference type="ARBA" id="ARBA00023015"/>
    </source>
</evidence>
<feature type="region of interest" description="Disordered" evidence="14">
    <location>
        <begin position="109"/>
        <end position="135"/>
    </location>
</feature>
<keyword evidence="10" id="KW-0010">Activator</keyword>
<keyword evidence="12" id="KW-0539">Nucleus</keyword>
<evidence type="ECO:0000256" key="14">
    <source>
        <dbReference type="SAM" id="MobiDB-lite"/>
    </source>
</evidence>
<evidence type="ECO:0000256" key="1">
    <source>
        <dbReference type="ARBA" id="ARBA00004123"/>
    </source>
</evidence>
<evidence type="ECO:0000256" key="5">
    <source>
        <dbReference type="ARBA" id="ARBA00019746"/>
    </source>
</evidence>
<evidence type="ECO:0000256" key="3">
    <source>
        <dbReference type="ARBA" id="ARBA00008529"/>
    </source>
</evidence>
<evidence type="ECO:0000256" key="8">
    <source>
        <dbReference type="ARBA" id="ARBA00022895"/>
    </source>
</evidence>
<sequence>MKSPSALYNSPDITEKSFSVKESESRYRTTNGKTTGPSTYVLNAGQVDIDKPSDPKIDHVTQQPTALSKLRMELTGIQDDINEFLTERMEVAKNKKLKTQNSLEEKRIENEINELLDGGDGDNDDEEEKKEAHAK</sequence>
<feature type="compositionally biased region" description="Acidic residues" evidence="14">
    <location>
        <begin position="111"/>
        <end position="128"/>
    </location>
</feature>
<keyword evidence="9" id="KW-0805">Transcription regulation</keyword>
<comment type="function">
    <text evidence="13">Component of the EKC/KEOPS complex that is required for the formation of a threonylcarbamoyl group on adenosine at position 37 (t(6)A37) in tRNAs that read codons beginning with adenine. The complex is probably involved in the transfer of the threonylcarbamoyl moiety of threonylcarbamoyl-AMP (TC-AMP) to the N6 group of A37. GON7 likely plays a supporting role to the catalytic subunit KAE1 in the complex. The EKC/KEOPS complex also promotes both telomere uncapping and telomere elongation. The complex is required for efficient recruitment of transcriptional coactivators.</text>
</comment>
<dbReference type="OrthoDB" id="2288868at2759"/>
<keyword evidence="11" id="KW-0804">Transcription</keyword>
<feature type="compositionally biased region" description="Polar residues" evidence="14">
    <location>
        <begin position="28"/>
        <end position="40"/>
    </location>
</feature>
<dbReference type="Proteomes" id="UP000196158">
    <property type="component" value="Unassembled WGS sequence"/>
</dbReference>
<comment type="subcellular location">
    <subcellularLocation>
        <location evidence="2">Chromosome</location>
        <location evidence="2">Telomere</location>
    </subcellularLocation>
    <subcellularLocation>
        <location evidence="1">Nucleus</location>
    </subcellularLocation>
</comment>
<comment type="subunit">
    <text evidence="4">Component of the EKC/KEOPS complex composed of at least BUD32, CGI121, GON7, KAE1 and PCC1; the whole complex dimerizes.</text>
</comment>
<comment type="similarity">
    <text evidence="3">Belongs to the GON7 family.</text>
</comment>
<dbReference type="GO" id="GO:0008033">
    <property type="term" value="P:tRNA processing"/>
    <property type="evidence" value="ECO:0007669"/>
    <property type="project" value="UniProtKB-KW"/>
</dbReference>
<evidence type="ECO:0000256" key="11">
    <source>
        <dbReference type="ARBA" id="ARBA00023163"/>
    </source>
</evidence>
<dbReference type="Pfam" id="PF08738">
    <property type="entry name" value="Gon7"/>
    <property type="match status" value="1"/>
</dbReference>
<evidence type="ECO:0000313" key="16">
    <source>
        <dbReference type="Proteomes" id="UP000196158"/>
    </source>
</evidence>